<dbReference type="Gene3D" id="3.40.50.150">
    <property type="entry name" value="Vaccinia Virus protein VP39"/>
    <property type="match status" value="1"/>
</dbReference>
<dbReference type="PANTHER" id="PTHR43591">
    <property type="entry name" value="METHYLTRANSFERASE"/>
    <property type="match status" value="1"/>
</dbReference>
<evidence type="ECO:0000313" key="3">
    <source>
        <dbReference type="Proteomes" id="UP001179121"/>
    </source>
</evidence>
<dbReference type="InterPro" id="IPR013216">
    <property type="entry name" value="Methyltransf_11"/>
</dbReference>
<dbReference type="KEGG" id="nti:DNFV4_02974"/>
<sequence length="248" mass="28672">MSLRDRLYNVYWKARDMIVPEFEYSQHVYEAVLKQHVQEDTRWLDLGCGHTLLPFWRSRGEEELTTRCRSLTGLDFDLPSLKAHQRLRRKVRGDIGKLPFPDGAFDLVTMNMVVEHLDDPGRQFGEVRRVLAPKGLFIFHTPNLFGYGALLSMLVPEFIKAPLVALVEDREEHDIFPTHYRANREKTIRALAGQQGFTVAEFKLSVTDAIFKTLPPLFVPELVWIKLLMTRSLRSLRTNIIAVLQKIG</sequence>
<dbReference type="CDD" id="cd02440">
    <property type="entry name" value="AdoMet_MTases"/>
    <property type="match status" value="1"/>
</dbReference>
<dbReference type="AlphaFoldDB" id="A0AA86N0S0"/>
<evidence type="ECO:0000259" key="1">
    <source>
        <dbReference type="Pfam" id="PF08241"/>
    </source>
</evidence>
<feature type="domain" description="Methyltransferase type 11" evidence="1">
    <location>
        <begin position="44"/>
        <end position="139"/>
    </location>
</feature>
<protein>
    <submittedName>
        <fullName evidence="2">Methyltransferase</fullName>
    </submittedName>
</protein>
<dbReference type="GO" id="GO:0032259">
    <property type="term" value="P:methylation"/>
    <property type="evidence" value="ECO:0007669"/>
    <property type="project" value="UniProtKB-KW"/>
</dbReference>
<dbReference type="InterPro" id="IPR029063">
    <property type="entry name" value="SAM-dependent_MTases_sf"/>
</dbReference>
<dbReference type="EMBL" id="OX365700">
    <property type="protein sequence ID" value="CAI4032544.1"/>
    <property type="molecule type" value="Genomic_DNA"/>
</dbReference>
<gene>
    <name evidence="2" type="ORF">DNFV4_02974</name>
</gene>
<reference evidence="2" key="1">
    <citation type="submission" date="2022-10" db="EMBL/GenBank/DDBJ databases">
        <authorList>
            <person name="Koch H."/>
        </authorList>
    </citation>
    <scope>NUCLEOTIDE SEQUENCE</scope>
    <source>
        <strain evidence="2">DNF</strain>
    </source>
</reference>
<dbReference type="SUPFAM" id="SSF53335">
    <property type="entry name" value="S-adenosyl-L-methionine-dependent methyltransferases"/>
    <property type="match status" value="1"/>
</dbReference>
<name>A0AA86N0S0_9BACT</name>
<dbReference type="Proteomes" id="UP001179121">
    <property type="component" value="Chromosome"/>
</dbReference>
<keyword evidence="2" id="KW-0808">Transferase</keyword>
<dbReference type="RefSeq" id="WP_289269266.1">
    <property type="nucleotide sequence ID" value="NZ_OX365700.1"/>
</dbReference>
<proteinExistence type="predicted"/>
<keyword evidence="2" id="KW-0489">Methyltransferase</keyword>
<accession>A0AA86N0S0</accession>
<evidence type="ECO:0000313" key="2">
    <source>
        <dbReference type="EMBL" id="CAI4032544.1"/>
    </source>
</evidence>
<keyword evidence="3" id="KW-1185">Reference proteome</keyword>
<dbReference type="GO" id="GO:0008757">
    <property type="term" value="F:S-adenosylmethionine-dependent methyltransferase activity"/>
    <property type="evidence" value="ECO:0007669"/>
    <property type="project" value="InterPro"/>
</dbReference>
<dbReference type="Pfam" id="PF08241">
    <property type="entry name" value="Methyltransf_11"/>
    <property type="match status" value="1"/>
</dbReference>
<organism evidence="2 3">
    <name type="scientific">Nitrospira tepida</name>
    <dbReference type="NCBI Taxonomy" id="2973512"/>
    <lineage>
        <taxon>Bacteria</taxon>
        <taxon>Pseudomonadati</taxon>
        <taxon>Nitrospirota</taxon>
        <taxon>Nitrospiria</taxon>
        <taxon>Nitrospirales</taxon>
        <taxon>Nitrospiraceae</taxon>
        <taxon>Nitrospira</taxon>
    </lineage>
</organism>